<protein>
    <submittedName>
        <fullName evidence="2">MlaD family protein</fullName>
    </submittedName>
</protein>
<sequence>MKKIFSKEFIIGICVILTAVILYVGIEFLKGANLFKSTNYYYATFTNVEGLAESAPVNLNGFKVGLVREISYEYDNPGHVKVKMDLDKNLRLPVGSKAIMASSLLGTGTITLQLADAKEYYPKGHNLEGVNPKGMMESISNEVLPTITDMIPKIDSLLVAVNDIVTDPALTSSINRLDRVMANLETSTAKLSSTMSSLSPVVGNVHTITDNLSTVSTDLTQVTGKINALPIDSTFNNIHAITGDVARATAQLNNPGSSLGQLLYSDGLYNNLNHSVQSLDSLLTDVKKNPKRYISIKLL</sequence>
<dbReference type="Proteomes" id="UP000711407">
    <property type="component" value="Unassembled WGS sequence"/>
</dbReference>
<name>A0A4Q0U8E0_9BACT</name>
<dbReference type="InterPro" id="IPR052336">
    <property type="entry name" value="MlaD_Phospholipid_Transporter"/>
</dbReference>
<reference evidence="2" key="1">
    <citation type="journal article" date="2021" name="PeerJ">
        <title>Extensive microbial diversity within the chicken gut microbiome revealed by metagenomics and culture.</title>
        <authorList>
            <person name="Gilroy R."/>
            <person name="Ravi A."/>
            <person name="Getino M."/>
            <person name="Pursley I."/>
            <person name="Horton D.L."/>
            <person name="Alikhan N.F."/>
            <person name="Baker D."/>
            <person name="Gharbi K."/>
            <person name="Hall N."/>
            <person name="Watson M."/>
            <person name="Adriaenssens E.M."/>
            <person name="Foster-Nyarko E."/>
            <person name="Jarju S."/>
            <person name="Secka A."/>
            <person name="Antonio M."/>
            <person name="Oren A."/>
            <person name="Chaudhuri R.R."/>
            <person name="La Ragione R."/>
            <person name="Hildebrand F."/>
            <person name="Pallen M.J."/>
        </authorList>
    </citation>
    <scope>NUCLEOTIDE SEQUENCE</scope>
    <source>
        <strain evidence="2">4100</strain>
    </source>
</reference>
<evidence type="ECO:0000313" key="2">
    <source>
        <dbReference type="EMBL" id="HJE39426.1"/>
    </source>
</evidence>
<evidence type="ECO:0000259" key="1">
    <source>
        <dbReference type="Pfam" id="PF02470"/>
    </source>
</evidence>
<organism evidence="2 3">
    <name type="scientific">Candidatus Amulumruptor caecigallinarius</name>
    <dbReference type="NCBI Taxonomy" id="2109911"/>
    <lineage>
        <taxon>Bacteria</taxon>
        <taxon>Pseudomonadati</taxon>
        <taxon>Bacteroidota</taxon>
        <taxon>Bacteroidia</taxon>
        <taxon>Bacteroidales</taxon>
        <taxon>Muribaculaceae</taxon>
        <taxon>Candidatus Amulumruptor</taxon>
    </lineage>
</organism>
<dbReference type="InterPro" id="IPR003399">
    <property type="entry name" value="Mce/MlaD"/>
</dbReference>
<dbReference type="PANTHER" id="PTHR33371">
    <property type="entry name" value="INTERMEMBRANE PHOSPHOLIPID TRANSPORT SYSTEM BINDING PROTEIN MLAD-RELATED"/>
    <property type="match status" value="1"/>
</dbReference>
<dbReference type="AlphaFoldDB" id="A0A4Q0U8E0"/>
<dbReference type="Pfam" id="PF02470">
    <property type="entry name" value="MlaD"/>
    <property type="match status" value="1"/>
</dbReference>
<accession>A0A4Q0U8E0</accession>
<dbReference type="EMBL" id="DYXT01000034">
    <property type="protein sequence ID" value="HJE39426.1"/>
    <property type="molecule type" value="Genomic_DNA"/>
</dbReference>
<comment type="caution">
    <text evidence="2">The sequence shown here is derived from an EMBL/GenBank/DDBJ whole genome shotgun (WGS) entry which is preliminary data.</text>
</comment>
<proteinExistence type="predicted"/>
<gene>
    <name evidence="2" type="ORF">K8V47_06695</name>
</gene>
<reference evidence="2" key="2">
    <citation type="submission" date="2021-09" db="EMBL/GenBank/DDBJ databases">
        <authorList>
            <person name="Gilroy R."/>
        </authorList>
    </citation>
    <scope>NUCLEOTIDE SEQUENCE</scope>
    <source>
        <strain evidence="2">4100</strain>
    </source>
</reference>
<feature type="domain" description="Mce/MlaD" evidence="1">
    <location>
        <begin position="38"/>
        <end position="108"/>
    </location>
</feature>
<dbReference type="PANTHER" id="PTHR33371:SF4">
    <property type="entry name" value="INTERMEMBRANE PHOSPHOLIPID TRANSPORT SYSTEM BINDING PROTEIN MLAD"/>
    <property type="match status" value="1"/>
</dbReference>
<evidence type="ECO:0000313" key="3">
    <source>
        <dbReference type="Proteomes" id="UP000711407"/>
    </source>
</evidence>